<sequence length="630" mass="70580">MLVPVRNAAGHISLLPLNSLPEGLSGSSWRPRPNQTSLPHIQPTSANSEQSSRANSADHIYESVDFEPWSPVHQLHRTDGNAWQGLSLNENNQRRRRYNKQAPGLNDYNNPIRLLNADFTRTGYLPLPQALTSAITENYPEVSRQVYTARRESLLNKSLPSVNVPANSILRRSRFYSGPSRLEMSQRRLDPGDANTPNVILTAHSQGSEPIDTEKVSHRPTDVSLPIYCTSTDAVDWSKLYVTTLTDSPSQLSLKSTDPKRGSHLKAVRWSIDECIGELPEQEVGARLSSHSDSLELLCQKRRCKTISSEGSNVTAPVTYNGGDYWRTEKVELWRVSSVLTVLISTPTISLVPEKILERVKTVGRNKRVLCRLVHAETRIEQLDLIKITECRQKQNLLKKAQVSTVSNRHLFTQLDFSRKTKVYQLMKPQIKQEHGLDLNVTKRSKPVNLQRAVSSSSEELRLSRSISSVRTSQVYFGIPQQGDNSGTAKGNSVNSISTSTETNMVPVKETESLLDRLNRERMEQLKVLREKHGVVVEVESKPTQSVSDEEIRERFVDRIKDALSDEETKHEVLSLVQKLTRVEKTDTGTGSQLESAVSYTQMVDAGIATDLVSVEESPETVSEPPHTEA</sequence>
<keyword evidence="3" id="KW-1185">Reference proteome</keyword>
<protein>
    <submittedName>
        <fullName evidence="2">Uncharacterized protein</fullName>
    </submittedName>
</protein>
<evidence type="ECO:0000256" key="1">
    <source>
        <dbReference type="SAM" id="MobiDB-lite"/>
    </source>
</evidence>
<feature type="region of interest" description="Disordered" evidence="1">
    <location>
        <begin position="478"/>
        <end position="503"/>
    </location>
</feature>
<feature type="compositionally biased region" description="Polar residues" evidence="1">
    <location>
        <begin position="25"/>
        <end position="55"/>
    </location>
</feature>
<dbReference type="Proteomes" id="UP000593567">
    <property type="component" value="Unassembled WGS sequence"/>
</dbReference>
<comment type="caution">
    <text evidence="2">The sequence shown here is derived from an EMBL/GenBank/DDBJ whole genome shotgun (WGS) entry which is preliminary data.</text>
</comment>
<name>A0A7J7JMC6_BUGNE</name>
<reference evidence="2" key="1">
    <citation type="submission" date="2020-06" db="EMBL/GenBank/DDBJ databases">
        <title>Draft genome of Bugula neritina, a colonial animal packing powerful symbionts and potential medicines.</title>
        <authorList>
            <person name="Rayko M."/>
        </authorList>
    </citation>
    <scope>NUCLEOTIDE SEQUENCE [LARGE SCALE GENOMIC DNA]</scope>
    <source>
        <strain evidence="2">Kwan_BN1</strain>
    </source>
</reference>
<accession>A0A7J7JMC6</accession>
<evidence type="ECO:0000313" key="2">
    <source>
        <dbReference type="EMBL" id="KAF6027492.1"/>
    </source>
</evidence>
<gene>
    <name evidence="2" type="ORF">EB796_014203</name>
</gene>
<proteinExistence type="predicted"/>
<feature type="region of interest" description="Disordered" evidence="1">
    <location>
        <begin position="24"/>
        <end position="56"/>
    </location>
</feature>
<dbReference type="AlphaFoldDB" id="A0A7J7JMC6"/>
<organism evidence="2 3">
    <name type="scientific">Bugula neritina</name>
    <name type="common">Brown bryozoan</name>
    <name type="synonym">Sertularia neritina</name>
    <dbReference type="NCBI Taxonomy" id="10212"/>
    <lineage>
        <taxon>Eukaryota</taxon>
        <taxon>Metazoa</taxon>
        <taxon>Spiralia</taxon>
        <taxon>Lophotrochozoa</taxon>
        <taxon>Bryozoa</taxon>
        <taxon>Gymnolaemata</taxon>
        <taxon>Cheilostomatida</taxon>
        <taxon>Flustrina</taxon>
        <taxon>Buguloidea</taxon>
        <taxon>Bugulidae</taxon>
        <taxon>Bugula</taxon>
    </lineage>
</organism>
<evidence type="ECO:0000313" key="3">
    <source>
        <dbReference type="Proteomes" id="UP000593567"/>
    </source>
</evidence>
<dbReference type="EMBL" id="VXIV02002082">
    <property type="protein sequence ID" value="KAF6027492.1"/>
    <property type="molecule type" value="Genomic_DNA"/>
</dbReference>
<feature type="compositionally biased region" description="Polar residues" evidence="1">
    <location>
        <begin position="482"/>
        <end position="503"/>
    </location>
</feature>